<dbReference type="PIRSF" id="PIRSF018266">
    <property type="entry name" value="FecR"/>
    <property type="match status" value="1"/>
</dbReference>
<evidence type="ECO:0000256" key="1">
    <source>
        <dbReference type="SAM" id="Phobius"/>
    </source>
</evidence>
<keyword evidence="1" id="KW-0472">Membrane</keyword>
<sequence length="373" mass="41990">MTKQEARELLDKYLDGTATPQERTLFEQLSNRVTQKRFEHMQAEPYEEIGHEIHSRLPRQRPLFKRNDFIAIAASFVLFVSAAAIIYYNRYPDLSGKPEKSQTADIKPGRNQAMLTLANGKKIILTDAGNGELARQDGISIRKIQQGELVYSVLAPNNRSQAEYNTTETPKGGQFRVDLADGTKVWLNSSSSLRYPTRFTGKDRQVILTGEAYFEVAHHASMPFKVQTGRQLVTVLGTHFNISAYHDEPTMKTTLIEGKVKVSMVNAQGLKVLKPGEQAELINDQIAVSEGDTEQAVAWKNGYFRFKGENIESIMRKLSRWYDIEVKYGTSVPEEGYYGTVSRSKNISQVLAVLTETGSVHFKIEGRSVTVMK</sequence>
<comment type="caution">
    <text evidence="4">The sequence shown here is derived from an EMBL/GenBank/DDBJ whole genome shotgun (WGS) entry which is preliminary data.</text>
</comment>
<dbReference type="InterPro" id="IPR012373">
    <property type="entry name" value="Ferrdict_sens_TM"/>
</dbReference>
<gene>
    <name evidence="4" type="ORF">DDR33_11945</name>
</gene>
<dbReference type="Proteomes" id="UP000245647">
    <property type="component" value="Unassembled WGS sequence"/>
</dbReference>
<dbReference type="InterPro" id="IPR006860">
    <property type="entry name" value="FecR"/>
</dbReference>
<evidence type="ECO:0000259" key="2">
    <source>
        <dbReference type="Pfam" id="PF04773"/>
    </source>
</evidence>
<accession>A0A2U2PG32</accession>
<dbReference type="EMBL" id="QEAS01000009">
    <property type="protein sequence ID" value="PWG80320.1"/>
    <property type="molecule type" value="Genomic_DNA"/>
</dbReference>
<reference evidence="4 5" key="1">
    <citation type="submission" date="2018-04" db="EMBL/GenBank/DDBJ databases">
        <title>Pedobacter chongqingensis sp. nov., isolated from a rottenly hemp rope.</title>
        <authorList>
            <person name="Cai Y."/>
        </authorList>
    </citation>
    <scope>NUCLEOTIDE SEQUENCE [LARGE SCALE GENOMIC DNA]</scope>
    <source>
        <strain evidence="4 5">FJ4-8</strain>
    </source>
</reference>
<feature type="transmembrane region" description="Helical" evidence="1">
    <location>
        <begin position="69"/>
        <end position="88"/>
    </location>
</feature>
<name>A0A2U2PG32_9SPHI</name>
<keyword evidence="5" id="KW-1185">Reference proteome</keyword>
<dbReference type="RefSeq" id="WP_109416027.1">
    <property type="nucleotide sequence ID" value="NZ_QEAS01000009.1"/>
</dbReference>
<keyword evidence="1" id="KW-1133">Transmembrane helix</keyword>
<evidence type="ECO:0008006" key="6">
    <source>
        <dbReference type="Google" id="ProtNLM"/>
    </source>
</evidence>
<feature type="domain" description="Protein FecR C-terminal" evidence="3">
    <location>
        <begin position="303"/>
        <end position="371"/>
    </location>
</feature>
<proteinExistence type="predicted"/>
<dbReference type="Gene3D" id="2.60.120.1440">
    <property type="match status" value="1"/>
</dbReference>
<dbReference type="Gene3D" id="3.55.50.30">
    <property type="match status" value="1"/>
</dbReference>
<dbReference type="AlphaFoldDB" id="A0A2U2PG32"/>
<evidence type="ECO:0000313" key="5">
    <source>
        <dbReference type="Proteomes" id="UP000245647"/>
    </source>
</evidence>
<evidence type="ECO:0000259" key="3">
    <source>
        <dbReference type="Pfam" id="PF16344"/>
    </source>
</evidence>
<dbReference type="OrthoDB" id="1099963at2"/>
<protein>
    <recommendedName>
        <fullName evidence="6">Anti-sigma factor</fullName>
    </recommendedName>
</protein>
<keyword evidence="1" id="KW-0812">Transmembrane</keyword>
<organism evidence="4 5">
    <name type="scientific">Pararcticibacter amylolyticus</name>
    <dbReference type="NCBI Taxonomy" id="2173175"/>
    <lineage>
        <taxon>Bacteria</taxon>
        <taxon>Pseudomonadati</taxon>
        <taxon>Bacteroidota</taxon>
        <taxon>Sphingobacteriia</taxon>
        <taxon>Sphingobacteriales</taxon>
        <taxon>Sphingobacteriaceae</taxon>
        <taxon>Pararcticibacter</taxon>
    </lineage>
</organism>
<dbReference type="GO" id="GO:0016989">
    <property type="term" value="F:sigma factor antagonist activity"/>
    <property type="evidence" value="ECO:0007669"/>
    <property type="project" value="TreeGrafter"/>
</dbReference>
<evidence type="ECO:0000313" key="4">
    <source>
        <dbReference type="EMBL" id="PWG80320.1"/>
    </source>
</evidence>
<dbReference type="FunFam" id="2.60.120.1440:FF:000001">
    <property type="entry name" value="Putative anti-sigma factor"/>
    <property type="match status" value="1"/>
</dbReference>
<dbReference type="PANTHER" id="PTHR30273">
    <property type="entry name" value="PERIPLASMIC SIGNAL SENSOR AND SIGMA FACTOR ACTIVATOR FECR-RELATED"/>
    <property type="match status" value="1"/>
</dbReference>
<dbReference type="Pfam" id="PF04773">
    <property type="entry name" value="FecR"/>
    <property type="match status" value="1"/>
</dbReference>
<feature type="domain" description="FecR protein" evidence="2">
    <location>
        <begin position="166"/>
        <end position="261"/>
    </location>
</feature>
<dbReference type="InterPro" id="IPR032508">
    <property type="entry name" value="FecR_C"/>
</dbReference>
<dbReference type="Pfam" id="PF16344">
    <property type="entry name" value="FecR_C"/>
    <property type="match status" value="1"/>
</dbReference>
<dbReference type="PANTHER" id="PTHR30273:SF2">
    <property type="entry name" value="PROTEIN FECR"/>
    <property type="match status" value="1"/>
</dbReference>